<reference evidence="11" key="1">
    <citation type="submission" date="2020-10" db="EMBL/GenBank/DDBJ databases">
        <authorList>
            <person name="Gilroy R."/>
        </authorList>
    </citation>
    <scope>NUCLEOTIDE SEQUENCE</scope>
    <source>
        <strain evidence="11">CHK199-13235</strain>
    </source>
</reference>
<evidence type="ECO:0000256" key="5">
    <source>
        <dbReference type="ARBA" id="ARBA00043884"/>
    </source>
</evidence>
<feature type="binding site" evidence="7">
    <location>
        <position position="266"/>
    </location>
    <ligand>
        <name>carbamoyl phosphate</name>
        <dbReference type="ChEBI" id="CHEBI:58228"/>
    </ligand>
</feature>
<evidence type="ECO:0000313" key="11">
    <source>
        <dbReference type="EMBL" id="HIS75745.1"/>
    </source>
</evidence>
<comment type="pathway">
    <text evidence="1 7">Pyrimidine metabolism; UMP biosynthesis via de novo pathway; (S)-dihydroorotate from bicarbonate: step 2/3.</text>
</comment>
<dbReference type="FunFam" id="3.40.50.1370:FF:000002">
    <property type="entry name" value="Aspartate carbamoyltransferase 2"/>
    <property type="match status" value="1"/>
</dbReference>
<dbReference type="InterPro" id="IPR036901">
    <property type="entry name" value="Asp/Orn_carbamoylTrfase_sf"/>
</dbReference>
<dbReference type="PROSITE" id="PS00097">
    <property type="entry name" value="CARBAMOYLTRANSFERASE"/>
    <property type="match status" value="1"/>
</dbReference>
<dbReference type="InterPro" id="IPR006132">
    <property type="entry name" value="Asp/Orn_carbamoyltranf_P-bd"/>
</dbReference>
<dbReference type="GO" id="GO:0006207">
    <property type="term" value="P:'de novo' pyrimidine nucleobase biosynthetic process"/>
    <property type="evidence" value="ECO:0007669"/>
    <property type="project" value="InterPro"/>
</dbReference>
<dbReference type="NCBIfam" id="TIGR00670">
    <property type="entry name" value="asp_carb_tr"/>
    <property type="match status" value="1"/>
</dbReference>
<keyword evidence="4 7" id="KW-0665">Pyrimidine biosynthesis</keyword>
<dbReference type="HAMAP" id="MF_00001">
    <property type="entry name" value="Asp_carb_tr"/>
    <property type="match status" value="1"/>
</dbReference>
<accession>A0A9D1FM61</accession>
<comment type="function">
    <text evidence="5 7">Catalyzes the condensation of carbamoyl phosphate and aspartate to form carbamoyl aspartate and inorganic phosphate, the committed step in the de novo pyrimidine nucleotide biosynthesis pathway.</text>
</comment>
<dbReference type="EMBL" id="DVJP01000024">
    <property type="protein sequence ID" value="HIS75745.1"/>
    <property type="molecule type" value="Genomic_DNA"/>
</dbReference>
<comment type="subunit">
    <text evidence="7">Heterododecamer (2C3:3R2) of six catalytic PyrB chains organized as two trimers (C3), and six regulatory PyrI chains organized as three dimers (R2).</text>
</comment>
<dbReference type="SUPFAM" id="SSF57825">
    <property type="entry name" value="Aspartate carbamoyltransferase, Regulatory-chain, C-terminal domain"/>
    <property type="match status" value="1"/>
</dbReference>
<dbReference type="PRINTS" id="PR00100">
    <property type="entry name" value="AOTCASE"/>
</dbReference>
<evidence type="ECO:0000256" key="4">
    <source>
        <dbReference type="ARBA" id="ARBA00022975"/>
    </source>
</evidence>
<comment type="similarity">
    <text evidence="2 7">Belongs to the aspartate/ornithine carbamoyltransferase superfamily. ATCase family.</text>
</comment>
<dbReference type="AlphaFoldDB" id="A0A9D1FM61"/>
<dbReference type="Pfam" id="PF00185">
    <property type="entry name" value="OTCace"/>
    <property type="match status" value="1"/>
</dbReference>
<feature type="binding site" evidence="7">
    <location>
        <position position="54"/>
    </location>
    <ligand>
        <name>carbamoyl phosphate</name>
        <dbReference type="ChEBI" id="CHEBI:58228"/>
    </ligand>
</feature>
<feature type="domain" description="Aspartate/ornithine carbamoyltransferase carbamoyl-P binding" evidence="9">
    <location>
        <begin position="5"/>
        <end position="143"/>
    </location>
</feature>
<feature type="domain" description="Aspartate/ornithine carbamoyltransferase Asp/Orn-binding" evidence="8">
    <location>
        <begin position="151"/>
        <end position="299"/>
    </location>
</feature>
<dbReference type="GO" id="GO:0044205">
    <property type="term" value="P:'de novo' UMP biosynthetic process"/>
    <property type="evidence" value="ECO:0007669"/>
    <property type="project" value="UniProtKB-UniRule"/>
</dbReference>
<dbReference type="GO" id="GO:0004070">
    <property type="term" value="F:aspartate carbamoyltransferase activity"/>
    <property type="evidence" value="ECO:0007669"/>
    <property type="project" value="UniProtKB-UniRule"/>
</dbReference>
<dbReference type="Proteomes" id="UP000824002">
    <property type="component" value="Unassembled WGS sequence"/>
</dbReference>
<keyword evidence="3 7" id="KW-0808">Transferase</keyword>
<proteinExistence type="inferred from homology"/>
<feature type="domain" description="Aspartate carbamoyltransferase regulatory subunit C-terminal" evidence="10">
    <location>
        <begin position="322"/>
        <end position="354"/>
    </location>
</feature>
<feature type="binding site" evidence="7">
    <location>
        <position position="82"/>
    </location>
    <ligand>
        <name>L-aspartate</name>
        <dbReference type="ChEBI" id="CHEBI:29991"/>
    </ligand>
</feature>
<evidence type="ECO:0000256" key="6">
    <source>
        <dbReference type="ARBA" id="ARBA00048859"/>
    </source>
</evidence>
<evidence type="ECO:0000256" key="2">
    <source>
        <dbReference type="ARBA" id="ARBA00008896"/>
    </source>
</evidence>
<organism evidence="11 12">
    <name type="scientific">Candidatus Merdivicinus excrementipullorum</name>
    <dbReference type="NCBI Taxonomy" id="2840867"/>
    <lineage>
        <taxon>Bacteria</taxon>
        <taxon>Bacillati</taxon>
        <taxon>Bacillota</taxon>
        <taxon>Clostridia</taxon>
        <taxon>Eubacteriales</taxon>
        <taxon>Oscillospiraceae</taxon>
        <taxon>Oscillospiraceae incertae sedis</taxon>
        <taxon>Candidatus Merdivicinus</taxon>
    </lineage>
</organism>
<dbReference type="GO" id="GO:0006520">
    <property type="term" value="P:amino acid metabolic process"/>
    <property type="evidence" value="ECO:0007669"/>
    <property type="project" value="InterPro"/>
</dbReference>
<dbReference type="Pfam" id="PF02748">
    <property type="entry name" value="PyrI_C"/>
    <property type="match status" value="1"/>
</dbReference>
<dbReference type="NCBIfam" id="NF002032">
    <property type="entry name" value="PRK00856.1"/>
    <property type="match status" value="1"/>
</dbReference>
<sequence>MHQNHLIDLSDWPRQNWEKIIDLALEIERNPSHFYGRMEGKILATLFYEPSTRTQNSFKSAMMRLGGQCLGFSNPQNSSVSKGETLADTIRIMNGYADIIAIRHPKEGAAKAAAAYSSCPVINAGDGGHLHPTQTLTDLVTLTRETGRLDNLKVGICGDLKYGRTVHSLIKALTQFPNNEFILISTKELVIPAYIKVILNAAGCKYREVASLTEVIGELDVLYMTRIQQERFASEQEYLEQKHVYILDTEKMSLARPTMKVLHPLPRVDEITPEVDADPRAVYFKQAQYGVYTRMSLILNLLEDDSLGVSLFQGAAHSGEPCSNPNCITNVEPYLKKSYTETGDMLMCEYCEHKKLI</sequence>
<feature type="binding site" evidence="7">
    <location>
        <position position="134"/>
    </location>
    <ligand>
        <name>carbamoyl phosphate</name>
        <dbReference type="ChEBI" id="CHEBI:58228"/>
    </ligand>
</feature>
<dbReference type="Pfam" id="PF02729">
    <property type="entry name" value="OTCace_N"/>
    <property type="match status" value="1"/>
</dbReference>
<reference evidence="11" key="2">
    <citation type="journal article" date="2021" name="PeerJ">
        <title>Extensive microbial diversity within the chicken gut microbiome revealed by metagenomics and culture.</title>
        <authorList>
            <person name="Gilroy R."/>
            <person name="Ravi A."/>
            <person name="Getino M."/>
            <person name="Pursley I."/>
            <person name="Horton D.L."/>
            <person name="Alikhan N.F."/>
            <person name="Baker D."/>
            <person name="Gharbi K."/>
            <person name="Hall N."/>
            <person name="Watson M."/>
            <person name="Adriaenssens E.M."/>
            <person name="Foster-Nyarko E."/>
            <person name="Jarju S."/>
            <person name="Secka A."/>
            <person name="Antonio M."/>
            <person name="Oren A."/>
            <person name="Chaudhuri R.R."/>
            <person name="La Ragione R."/>
            <person name="Hildebrand F."/>
            <person name="Pallen M.J."/>
        </authorList>
    </citation>
    <scope>NUCLEOTIDE SEQUENCE</scope>
    <source>
        <strain evidence="11">CHK199-13235</strain>
    </source>
</reference>
<dbReference type="InterPro" id="IPR002082">
    <property type="entry name" value="Asp_carbamoyltransf"/>
</dbReference>
<dbReference type="PANTHER" id="PTHR45753:SF6">
    <property type="entry name" value="ASPARTATE CARBAMOYLTRANSFERASE"/>
    <property type="match status" value="1"/>
</dbReference>
<evidence type="ECO:0000259" key="8">
    <source>
        <dbReference type="Pfam" id="PF00185"/>
    </source>
</evidence>
<protein>
    <recommendedName>
        <fullName evidence="7">Aspartate carbamoyltransferase</fullName>
        <ecNumber evidence="7">2.1.3.2</ecNumber>
    </recommendedName>
    <alternativeName>
        <fullName evidence="7">Aspartate transcarbamylase</fullName>
        <shortName evidence="7">ATCase</shortName>
    </alternativeName>
</protein>
<comment type="caution">
    <text evidence="11">The sequence shown here is derived from an EMBL/GenBank/DDBJ whole genome shotgun (WGS) entry which is preliminary data.</text>
</comment>
<evidence type="ECO:0000259" key="9">
    <source>
        <dbReference type="Pfam" id="PF02729"/>
    </source>
</evidence>
<dbReference type="InterPro" id="IPR020542">
    <property type="entry name" value="Asp_carbamoyltrfase_reg_C"/>
</dbReference>
<feature type="binding site" evidence="7">
    <location>
        <position position="164"/>
    </location>
    <ligand>
        <name>L-aspartate</name>
        <dbReference type="ChEBI" id="CHEBI:29991"/>
    </ligand>
</feature>
<dbReference type="InterPro" id="IPR006130">
    <property type="entry name" value="Asp/Orn_carbamoylTrfase"/>
</dbReference>
<feature type="binding site" evidence="7">
    <location>
        <position position="103"/>
    </location>
    <ligand>
        <name>carbamoyl phosphate</name>
        <dbReference type="ChEBI" id="CHEBI:58228"/>
    </ligand>
</feature>
<evidence type="ECO:0000256" key="3">
    <source>
        <dbReference type="ARBA" id="ARBA00022679"/>
    </source>
</evidence>
<dbReference type="Gene3D" id="2.30.30.20">
    <property type="entry name" value="Aspartate carbamoyltransferase regulatory subunit, C-terminal domain"/>
    <property type="match status" value="1"/>
</dbReference>
<comment type="catalytic activity">
    <reaction evidence="6 7">
        <text>carbamoyl phosphate + L-aspartate = N-carbamoyl-L-aspartate + phosphate + H(+)</text>
        <dbReference type="Rhea" id="RHEA:20013"/>
        <dbReference type="ChEBI" id="CHEBI:15378"/>
        <dbReference type="ChEBI" id="CHEBI:29991"/>
        <dbReference type="ChEBI" id="CHEBI:32814"/>
        <dbReference type="ChEBI" id="CHEBI:43474"/>
        <dbReference type="ChEBI" id="CHEBI:58228"/>
        <dbReference type="EC" id="2.1.3.2"/>
    </reaction>
</comment>
<dbReference type="GO" id="GO:0016597">
    <property type="term" value="F:amino acid binding"/>
    <property type="evidence" value="ECO:0007669"/>
    <property type="project" value="InterPro"/>
</dbReference>
<evidence type="ECO:0000313" key="12">
    <source>
        <dbReference type="Proteomes" id="UP000824002"/>
    </source>
</evidence>
<feature type="binding site" evidence="7">
    <location>
        <position position="131"/>
    </location>
    <ligand>
        <name>carbamoyl phosphate</name>
        <dbReference type="ChEBI" id="CHEBI:58228"/>
    </ligand>
</feature>
<feature type="binding site" evidence="7">
    <location>
        <position position="226"/>
    </location>
    <ligand>
        <name>L-aspartate</name>
        <dbReference type="ChEBI" id="CHEBI:29991"/>
    </ligand>
</feature>
<feature type="binding site" evidence="7">
    <location>
        <position position="265"/>
    </location>
    <ligand>
        <name>carbamoyl phosphate</name>
        <dbReference type="ChEBI" id="CHEBI:58228"/>
    </ligand>
</feature>
<dbReference type="PANTHER" id="PTHR45753">
    <property type="entry name" value="ORNITHINE CARBAMOYLTRANSFERASE, MITOCHONDRIAL"/>
    <property type="match status" value="1"/>
</dbReference>
<dbReference type="Gene3D" id="3.40.50.1370">
    <property type="entry name" value="Aspartate/ornithine carbamoyltransferase"/>
    <property type="match status" value="2"/>
</dbReference>
<dbReference type="InterPro" id="IPR036792">
    <property type="entry name" value="Asp_carbatrfase_reg_C_sf"/>
</dbReference>
<dbReference type="SUPFAM" id="SSF53671">
    <property type="entry name" value="Aspartate/ornithine carbamoyltransferase"/>
    <property type="match status" value="1"/>
</dbReference>
<name>A0A9D1FM61_9FIRM</name>
<gene>
    <name evidence="7 11" type="primary">pyrB</name>
    <name evidence="11" type="ORF">IAB51_02945</name>
</gene>
<evidence type="ECO:0000256" key="7">
    <source>
        <dbReference type="HAMAP-Rule" id="MF_00001"/>
    </source>
</evidence>
<dbReference type="EC" id="2.1.3.2" evidence="7"/>
<dbReference type="PRINTS" id="PR00101">
    <property type="entry name" value="ATCASE"/>
</dbReference>
<evidence type="ECO:0000259" key="10">
    <source>
        <dbReference type="Pfam" id="PF02748"/>
    </source>
</evidence>
<dbReference type="GO" id="GO:0005829">
    <property type="term" value="C:cytosol"/>
    <property type="evidence" value="ECO:0007669"/>
    <property type="project" value="TreeGrafter"/>
</dbReference>
<feature type="binding site" evidence="7">
    <location>
        <position position="53"/>
    </location>
    <ligand>
        <name>carbamoyl phosphate</name>
        <dbReference type="ChEBI" id="CHEBI:58228"/>
    </ligand>
</feature>
<evidence type="ECO:0000256" key="1">
    <source>
        <dbReference type="ARBA" id="ARBA00004852"/>
    </source>
</evidence>
<dbReference type="InterPro" id="IPR006131">
    <property type="entry name" value="Asp_carbamoyltransf_Asp/Orn-bd"/>
</dbReference>